<dbReference type="RefSeq" id="WP_010443198.1">
    <property type="nucleotide sequence ID" value="NZ_AEYW01000022.1"/>
</dbReference>
<reference evidence="1 2" key="1">
    <citation type="submission" date="2018-10" db="EMBL/GenBank/DDBJ databases">
        <title>Genomic Encyclopedia of Archaeal and Bacterial Type Strains, Phase II (KMG-II): from individual species to whole genera.</title>
        <authorList>
            <person name="Goeker M."/>
        </authorList>
    </citation>
    <scope>NUCLEOTIDE SEQUENCE [LARGE SCALE GENOMIC DNA]</scope>
    <source>
        <strain evidence="1 2">DSM 29317</strain>
    </source>
</reference>
<organism evidence="1 2">
    <name type="scientific">Ruegeria conchae</name>
    <dbReference type="NCBI Taxonomy" id="981384"/>
    <lineage>
        <taxon>Bacteria</taxon>
        <taxon>Pseudomonadati</taxon>
        <taxon>Pseudomonadota</taxon>
        <taxon>Alphaproteobacteria</taxon>
        <taxon>Rhodobacterales</taxon>
        <taxon>Roseobacteraceae</taxon>
        <taxon>Ruegeria</taxon>
    </lineage>
</organism>
<dbReference type="EMBL" id="RCCT01000004">
    <property type="protein sequence ID" value="RLK03445.1"/>
    <property type="molecule type" value="Genomic_DNA"/>
</dbReference>
<gene>
    <name evidence="1" type="ORF">CLV75_2814</name>
</gene>
<evidence type="ECO:0000313" key="1">
    <source>
        <dbReference type="EMBL" id="RLK03445.1"/>
    </source>
</evidence>
<name>A0A497ZA75_9RHOB</name>
<keyword evidence="2" id="KW-1185">Reference proteome</keyword>
<evidence type="ECO:0000313" key="2">
    <source>
        <dbReference type="Proteomes" id="UP000271700"/>
    </source>
</evidence>
<comment type="caution">
    <text evidence="1">The sequence shown here is derived from an EMBL/GenBank/DDBJ whole genome shotgun (WGS) entry which is preliminary data.</text>
</comment>
<dbReference type="AlphaFoldDB" id="A0A497ZA75"/>
<dbReference type="Proteomes" id="UP000271700">
    <property type="component" value="Unassembled WGS sequence"/>
</dbReference>
<sequence>MIYVKSGMRTSAVVFSDGGCRLHDKRVLLLKVSDAQESGLCKIQRTAQFGRGPMGVVAAVQPAKPAIRRERNARN</sequence>
<accession>A0A497ZA75</accession>
<protein>
    <submittedName>
        <fullName evidence="1">Uncharacterized protein</fullName>
    </submittedName>
</protein>
<proteinExistence type="predicted"/>